<proteinExistence type="predicted"/>
<dbReference type="PANTHER" id="PTHR10869:SF244">
    <property type="entry name" value="PROLYL 4-HYDROXYLASE SUBUNIT ALPHA-2"/>
    <property type="match status" value="1"/>
</dbReference>
<keyword evidence="2" id="KW-0479">Metal-binding</keyword>
<dbReference type="OrthoDB" id="420380at2759"/>
<dbReference type="eggNOG" id="KOG1591">
    <property type="taxonomic scope" value="Eukaryota"/>
</dbReference>
<dbReference type="PANTHER" id="PTHR10869">
    <property type="entry name" value="PROLYL 4-HYDROXYLASE ALPHA SUBUNIT"/>
    <property type="match status" value="1"/>
</dbReference>
<evidence type="ECO:0000256" key="2">
    <source>
        <dbReference type="ARBA" id="ARBA00022723"/>
    </source>
</evidence>
<feature type="domain" description="Prolyl 4-hydroxylase alpha subunit" evidence="7">
    <location>
        <begin position="8"/>
        <end position="172"/>
    </location>
</feature>
<protein>
    <recommendedName>
        <fullName evidence="7">Prolyl 4-hydroxylase alpha subunit domain-containing protein</fullName>
    </recommendedName>
</protein>
<evidence type="ECO:0000256" key="6">
    <source>
        <dbReference type="ARBA" id="ARBA00023004"/>
    </source>
</evidence>
<dbReference type="SMR" id="A0A0Q9X5M2"/>
<keyword evidence="9" id="KW-1185">Reference proteome</keyword>
<evidence type="ECO:0000256" key="3">
    <source>
        <dbReference type="ARBA" id="ARBA00022896"/>
    </source>
</evidence>
<keyword evidence="5" id="KW-0560">Oxidoreductase</keyword>
<organism evidence="8 9">
    <name type="scientific">Drosophila willistoni</name>
    <name type="common">Fruit fly</name>
    <dbReference type="NCBI Taxonomy" id="7260"/>
    <lineage>
        <taxon>Eukaryota</taxon>
        <taxon>Metazoa</taxon>
        <taxon>Ecdysozoa</taxon>
        <taxon>Arthropoda</taxon>
        <taxon>Hexapoda</taxon>
        <taxon>Insecta</taxon>
        <taxon>Pterygota</taxon>
        <taxon>Neoptera</taxon>
        <taxon>Endopterygota</taxon>
        <taxon>Diptera</taxon>
        <taxon>Brachycera</taxon>
        <taxon>Muscomorpha</taxon>
        <taxon>Ephydroidea</taxon>
        <taxon>Drosophilidae</taxon>
        <taxon>Drosophila</taxon>
        <taxon>Sophophora</taxon>
    </lineage>
</organism>
<evidence type="ECO:0000256" key="1">
    <source>
        <dbReference type="ARBA" id="ARBA00001961"/>
    </source>
</evidence>
<keyword evidence="4" id="KW-0223">Dioxygenase</keyword>
<dbReference type="SMART" id="SM00702">
    <property type="entry name" value="P4Hc"/>
    <property type="match status" value="1"/>
</dbReference>
<dbReference type="InParanoid" id="A0A0Q9X5M2"/>
<keyword evidence="6" id="KW-0408">Iron</keyword>
<evidence type="ECO:0000256" key="4">
    <source>
        <dbReference type="ARBA" id="ARBA00022964"/>
    </source>
</evidence>
<dbReference type="GO" id="GO:0005783">
    <property type="term" value="C:endoplasmic reticulum"/>
    <property type="evidence" value="ECO:0007669"/>
    <property type="project" value="TreeGrafter"/>
</dbReference>
<sequence>MEILSLNPYIVLCHDVILPSEQEFLKTQSSKRLEGARALDQVKNEVVFNFIRTSKATWLKKNSDNVTRRLSHWIEDVSNLDSNIGDLYQIINYGVGGLFEAHSDTMRKDELQDVPQGGATLFNNLNLTVFPKAGAALFWFNLDNAGDTDLFTVHTGCPVIVGSKWIMTKWVYDLGQELRVPCPRI</sequence>
<dbReference type="InterPro" id="IPR045054">
    <property type="entry name" value="P4HA-like"/>
</dbReference>
<dbReference type="EMBL" id="CH964272">
    <property type="protein sequence ID" value="KRG00039.1"/>
    <property type="molecule type" value="Genomic_DNA"/>
</dbReference>
<dbReference type="Gene3D" id="2.60.120.620">
    <property type="entry name" value="q2cbj1_9rhob like domain"/>
    <property type="match status" value="1"/>
</dbReference>
<name>A0A0Q9X5M2_DROWI</name>
<dbReference type="Proteomes" id="UP000007798">
    <property type="component" value="Unassembled WGS sequence"/>
</dbReference>
<evidence type="ECO:0000256" key="5">
    <source>
        <dbReference type="ARBA" id="ARBA00023002"/>
    </source>
</evidence>
<evidence type="ECO:0000313" key="8">
    <source>
        <dbReference type="EMBL" id="KRG00039.1"/>
    </source>
</evidence>
<keyword evidence="3" id="KW-0847">Vitamin C</keyword>
<dbReference type="GO" id="GO:0004656">
    <property type="term" value="F:procollagen-proline 4-dioxygenase activity"/>
    <property type="evidence" value="ECO:0007669"/>
    <property type="project" value="TreeGrafter"/>
</dbReference>
<gene>
    <name evidence="8" type="primary">Dwil\GK14140</name>
    <name evidence="8" type="ORF">Dwil_GK14140</name>
</gene>
<dbReference type="InterPro" id="IPR006620">
    <property type="entry name" value="Pro_4_hyd_alph"/>
</dbReference>
<evidence type="ECO:0000259" key="7">
    <source>
        <dbReference type="SMART" id="SM00702"/>
    </source>
</evidence>
<dbReference type="GO" id="GO:0005506">
    <property type="term" value="F:iron ion binding"/>
    <property type="evidence" value="ECO:0007669"/>
    <property type="project" value="InterPro"/>
</dbReference>
<comment type="cofactor">
    <cofactor evidence="1">
        <name>L-ascorbate</name>
        <dbReference type="ChEBI" id="CHEBI:38290"/>
    </cofactor>
</comment>
<accession>A0A0Q9X5M2</accession>
<evidence type="ECO:0000313" key="9">
    <source>
        <dbReference type="Proteomes" id="UP000007798"/>
    </source>
</evidence>
<reference evidence="8 9" key="1">
    <citation type="journal article" date="2007" name="Nature">
        <title>Evolution of genes and genomes on the Drosophila phylogeny.</title>
        <authorList>
            <consortium name="Drosophila 12 Genomes Consortium"/>
            <person name="Clark A.G."/>
            <person name="Eisen M.B."/>
            <person name="Smith D.R."/>
            <person name="Bergman C.M."/>
            <person name="Oliver B."/>
            <person name="Markow T.A."/>
            <person name="Kaufman T.C."/>
            <person name="Kellis M."/>
            <person name="Gelbart W."/>
            <person name="Iyer V.N."/>
            <person name="Pollard D.A."/>
            <person name="Sackton T.B."/>
            <person name="Larracuente A.M."/>
            <person name="Singh N.D."/>
            <person name="Abad J.P."/>
            <person name="Abt D.N."/>
            <person name="Adryan B."/>
            <person name="Aguade M."/>
            <person name="Akashi H."/>
            <person name="Anderson W.W."/>
            <person name="Aquadro C.F."/>
            <person name="Ardell D.H."/>
            <person name="Arguello R."/>
            <person name="Artieri C.G."/>
            <person name="Barbash D.A."/>
            <person name="Barker D."/>
            <person name="Barsanti P."/>
            <person name="Batterham P."/>
            <person name="Batzoglou S."/>
            <person name="Begun D."/>
            <person name="Bhutkar A."/>
            <person name="Blanco E."/>
            <person name="Bosak S.A."/>
            <person name="Bradley R.K."/>
            <person name="Brand A.D."/>
            <person name="Brent M.R."/>
            <person name="Brooks A.N."/>
            <person name="Brown R.H."/>
            <person name="Butlin R.K."/>
            <person name="Caggese C."/>
            <person name="Calvi B.R."/>
            <person name="Bernardo de Carvalho A."/>
            <person name="Caspi A."/>
            <person name="Castrezana S."/>
            <person name="Celniker S.E."/>
            <person name="Chang J.L."/>
            <person name="Chapple C."/>
            <person name="Chatterji S."/>
            <person name="Chinwalla A."/>
            <person name="Civetta A."/>
            <person name="Clifton S.W."/>
            <person name="Comeron J.M."/>
            <person name="Costello J.C."/>
            <person name="Coyne J.A."/>
            <person name="Daub J."/>
            <person name="David R.G."/>
            <person name="Delcher A.L."/>
            <person name="Delehaunty K."/>
            <person name="Do C.B."/>
            <person name="Ebling H."/>
            <person name="Edwards K."/>
            <person name="Eickbush T."/>
            <person name="Evans J.D."/>
            <person name="Filipski A."/>
            <person name="Findeiss S."/>
            <person name="Freyhult E."/>
            <person name="Fulton L."/>
            <person name="Fulton R."/>
            <person name="Garcia A.C."/>
            <person name="Gardiner A."/>
            <person name="Garfield D.A."/>
            <person name="Garvin B.E."/>
            <person name="Gibson G."/>
            <person name="Gilbert D."/>
            <person name="Gnerre S."/>
            <person name="Godfrey J."/>
            <person name="Good R."/>
            <person name="Gotea V."/>
            <person name="Gravely B."/>
            <person name="Greenberg A.J."/>
            <person name="Griffiths-Jones S."/>
            <person name="Gross S."/>
            <person name="Guigo R."/>
            <person name="Gustafson E.A."/>
            <person name="Haerty W."/>
            <person name="Hahn M.W."/>
            <person name="Halligan D.L."/>
            <person name="Halpern A.L."/>
            <person name="Halter G.M."/>
            <person name="Han M.V."/>
            <person name="Heger A."/>
            <person name="Hillier L."/>
            <person name="Hinrichs A.S."/>
            <person name="Holmes I."/>
            <person name="Hoskins R.A."/>
            <person name="Hubisz M.J."/>
            <person name="Hultmark D."/>
            <person name="Huntley M.A."/>
            <person name="Jaffe D.B."/>
            <person name="Jagadeeshan S."/>
            <person name="Jeck W.R."/>
            <person name="Johnson J."/>
            <person name="Jones C.D."/>
            <person name="Jordan W.C."/>
            <person name="Karpen G.H."/>
            <person name="Kataoka E."/>
            <person name="Keightley P.D."/>
            <person name="Kheradpour P."/>
            <person name="Kirkness E.F."/>
            <person name="Koerich L.B."/>
            <person name="Kristiansen K."/>
            <person name="Kudrna D."/>
            <person name="Kulathinal R.J."/>
            <person name="Kumar S."/>
            <person name="Kwok R."/>
            <person name="Lander E."/>
            <person name="Langley C.H."/>
            <person name="Lapoint R."/>
            <person name="Lazzaro B.P."/>
            <person name="Lee S.J."/>
            <person name="Levesque L."/>
            <person name="Li R."/>
            <person name="Lin C.F."/>
            <person name="Lin M.F."/>
            <person name="Lindblad-Toh K."/>
            <person name="Llopart A."/>
            <person name="Long M."/>
            <person name="Low L."/>
            <person name="Lozovsky E."/>
            <person name="Lu J."/>
            <person name="Luo M."/>
            <person name="Machado C.A."/>
            <person name="Makalowski W."/>
            <person name="Marzo M."/>
            <person name="Matsuda M."/>
            <person name="Matzkin L."/>
            <person name="McAllister B."/>
            <person name="McBride C.S."/>
            <person name="McKernan B."/>
            <person name="McKernan K."/>
            <person name="Mendez-Lago M."/>
            <person name="Minx P."/>
            <person name="Mollenhauer M.U."/>
            <person name="Montooth K."/>
            <person name="Mount S.M."/>
            <person name="Mu X."/>
            <person name="Myers E."/>
            <person name="Negre B."/>
            <person name="Newfeld S."/>
            <person name="Nielsen R."/>
            <person name="Noor M.A."/>
            <person name="O'Grady P."/>
            <person name="Pachter L."/>
            <person name="Papaceit M."/>
            <person name="Parisi M.J."/>
            <person name="Parisi M."/>
            <person name="Parts L."/>
            <person name="Pedersen J.S."/>
            <person name="Pesole G."/>
            <person name="Phillippy A.M."/>
            <person name="Ponting C.P."/>
            <person name="Pop M."/>
            <person name="Porcelli D."/>
            <person name="Powell J.R."/>
            <person name="Prohaska S."/>
            <person name="Pruitt K."/>
            <person name="Puig M."/>
            <person name="Quesneville H."/>
            <person name="Ram K.R."/>
            <person name="Rand D."/>
            <person name="Rasmussen M.D."/>
            <person name="Reed L.K."/>
            <person name="Reenan R."/>
            <person name="Reily A."/>
            <person name="Remington K.A."/>
            <person name="Rieger T.T."/>
            <person name="Ritchie M.G."/>
            <person name="Robin C."/>
            <person name="Rogers Y.H."/>
            <person name="Rohde C."/>
            <person name="Rozas J."/>
            <person name="Rubenfield M.J."/>
            <person name="Ruiz A."/>
            <person name="Russo S."/>
            <person name="Salzberg S.L."/>
            <person name="Sanchez-Gracia A."/>
            <person name="Saranga D.J."/>
            <person name="Sato H."/>
            <person name="Schaeffer S.W."/>
            <person name="Schatz M.C."/>
            <person name="Schlenke T."/>
            <person name="Schwartz R."/>
            <person name="Segarra C."/>
            <person name="Singh R.S."/>
            <person name="Sirot L."/>
            <person name="Sirota M."/>
            <person name="Sisneros N.B."/>
            <person name="Smith C.D."/>
            <person name="Smith T.F."/>
            <person name="Spieth J."/>
            <person name="Stage D.E."/>
            <person name="Stark A."/>
            <person name="Stephan W."/>
            <person name="Strausberg R.L."/>
            <person name="Strempel S."/>
            <person name="Sturgill D."/>
            <person name="Sutton G."/>
            <person name="Sutton G.G."/>
            <person name="Tao W."/>
            <person name="Teichmann S."/>
            <person name="Tobari Y.N."/>
            <person name="Tomimura Y."/>
            <person name="Tsolas J.M."/>
            <person name="Valente V.L."/>
            <person name="Venter E."/>
            <person name="Venter J.C."/>
            <person name="Vicario S."/>
            <person name="Vieira F.G."/>
            <person name="Vilella A.J."/>
            <person name="Villasante A."/>
            <person name="Walenz B."/>
            <person name="Wang J."/>
            <person name="Wasserman M."/>
            <person name="Watts T."/>
            <person name="Wilson D."/>
            <person name="Wilson R.K."/>
            <person name="Wing R.A."/>
            <person name="Wolfner M.F."/>
            <person name="Wong A."/>
            <person name="Wong G.K."/>
            <person name="Wu C.I."/>
            <person name="Wu G."/>
            <person name="Yamamoto D."/>
            <person name="Yang H.P."/>
            <person name="Yang S.P."/>
            <person name="Yorke J.A."/>
            <person name="Yoshida K."/>
            <person name="Zdobnov E."/>
            <person name="Zhang P."/>
            <person name="Zhang Y."/>
            <person name="Zimin A.V."/>
            <person name="Baldwin J."/>
            <person name="Abdouelleil A."/>
            <person name="Abdulkadir J."/>
            <person name="Abebe A."/>
            <person name="Abera B."/>
            <person name="Abreu J."/>
            <person name="Acer S.C."/>
            <person name="Aftuck L."/>
            <person name="Alexander A."/>
            <person name="An P."/>
            <person name="Anderson E."/>
            <person name="Anderson S."/>
            <person name="Arachi H."/>
            <person name="Azer M."/>
            <person name="Bachantsang P."/>
            <person name="Barry A."/>
            <person name="Bayul T."/>
            <person name="Berlin A."/>
            <person name="Bessette D."/>
            <person name="Bloom T."/>
            <person name="Blye J."/>
            <person name="Boguslavskiy L."/>
            <person name="Bonnet C."/>
            <person name="Boukhgalter B."/>
            <person name="Bourzgui I."/>
            <person name="Brown A."/>
            <person name="Cahill P."/>
            <person name="Channer S."/>
            <person name="Cheshatsang Y."/>
            <person name="Chuda L."/>
            <person name="Citroen M."/>
            <person name="Collymore A."/>
            <person name="Cooke P."/>
            <person name="Costello M."/>
            <person name="D'Aco K."/>
            <person name="Daza R."/>
            <person name="De Haan G."/>
            <person name="DeGray S."/>
            <person name="DeMaso C."/>
            <person name="Dhargay N."/>
            <person name="Dooley K."/>
            <person name="Dooley E."/>
            <person name="Doricent M."/>
            <person name="Dorje P."/>
            <person name="Dorjee K."/>
            <person name="Dupes A."/>
            <person name="Elong R."/>
            <person name="Falk J."/>
            <person name="Farina A."/>
            <person name="Faro S."/>
            <person name="Ferguson D."/>
            <person name="Fisher S."/>
            <person name="Foley C.D."/>
            <person name="Franke A."/>
            <person name="Friedrich D."/>
            <person name="Gadbois L."/>
            <person name="Gearin G."/>
            <person name="Gearin C.R."/>
            <person name="Giannoukos G."/>
            <person name="Goode T."/>
            <person name="Graham J."/>
            <person name="Grandbois E."/>
            <person name="Grewal S."/>
            <person name="Gyaltsen K."/>
            <person name="Hafez N."/>
            <person name="Hagos B."/>
            <person name="Hall J."/>
            <person name="Henson C."/>
            <person name="Hollinger A."/>
            <person name="Honan T."/>
            <person name="Huard M.D."/>
            <person name="Hughes L."/>
            <person name="Hurhula B."/>
            <person name="Husby M.E."/>
            <person name="Kamat A."/>
            <person name="Kanga B."/>
            <person name="Kashin S."/>
            <person name="Khazanovich D."/>
            <person name="Kisner P."/>
            <person name="Lance K."/>
            <person name="Lara M."/>
            <person name="Lee W."/>
            <person name="Lennon N."/>
            <person name="Letendre F."/>
            <person name="LeVine R."/>
            <person name="Lipovsky A."/>
            <person name="Liu X."/>
            <person name="Liu J."/>
            <person name="Liu S."/>
            <person name="Lokyitsang T."/>
            <person name="Lokyitsang Y."/>
            <person name="Lubonja R."/>
            <person name="Lui A."/>
            <person name="MacDonald P."/>
            <person name="Magnisalis V."/>
            <person name="Maru K."/>
            <person name="Matthews C."/>
            <person name="McCusker W."/>
            <person name="McDonough S."/>
            <person name="Mehta T."/>
            <person name="Meldrim J."/>
            <person name="Meneus L."/>
            <person name="Mihai O."/>
            <person name="Mihalev A."/>
            <person name="Mihova T."/>
            <person name="Mittelman R."/>
            <person name="Mlenga V."/>
            <person name="Montmayeur A."/>
            <person name="Mulrain L."/>
            <person name="Navidi A."/>
            <person name="Naylor J."/>
            <person name="Negash T."/>
            <person name="Nguyen T."/>
            <person name="Nguyen N."/>
            <person name="Nicol R."/>
            <person name="Norbu C."/>
            <person name="Norbu N."/>
            <person name="Novod N."/>
            <person name="O'Neill B."/>
            <person name="Osman S."/>
            <person name="Markiewicz E."/>
            <person name="Oyono O.L."/>
            <person name="Patti C."/>
            <person name="Phunkhang P."/>
            <person name="Pierre F."/>
            <person name="Priest M."/>
            <person name="Raghuraman S."/>
            <person name="Rege F."/>
            <person name="Reyes R."/>
            <person name="Rise C."/>
            <person name="Rogov P."/>
            <person name="Ross K."/>
            <person name="Ryan E."/>
            <person name="Settipalli S."/>
            <person name="Shea T."/>
            <person name="Sherpa N."/>
            <person name="Shi L."/>
            <person name="Shih D."/>
            <person name="Sparrow T."/>
            <person name="Spaulding J."/>
            <person name="Stalker J."/>
            <person name="Stange-Thomann N."/>
            <person name="Stavropoulos S."/>
            <person name="Stone C."/>
            <person name="Strader C."/>
            <person name="Tesfaye S."/>
            <person name="Thomson T."/>
            <person name="Thoulutsang Y."/>
            <person name="Thoulutsang D."/>
            <person name="Topham K."/>
            <person name="Topping I."/>
            <person name="Tsamla T."/>
            <person name="Vassiliev H."/>
            <person name="Vo A."/>
            <person name="Wangchuk T."/>
            <person name="Wangdi T."/>
            <person name="Weiand M."/>
            <person name="Wilkinson J."/>
            <person name="Wilson A."/>
            <person name="Yadav S."/>
            <person name="Young G."/>
            <person name="Yu Q."/>
            <person name="Zembek L."/>
            <person name="Zhong D."/>
            <person name="Zimmer A."/>
            <person name="Zwirko Z."/>
            <person name="Jaffe D.B."/>
            <person name="Alvarez P."/>
            <person name="Brockman W."/>
            <person name="Butler J."/>
            <person name="Chin C."/>
            <person name="Gnerre S."/>
            <person name="Grabherr M."/>
            <person name="Kleber M."/>
            <person name="Mauceli E."/>
            <person name="MacCallum I."/>
        </authorList>
    </citation>
    <scope>NUCLEOTIDE SEQUENCE [LARGE SCALE GENOMIC DNA]</scope>
    <source>
        <strain evidence="9">Tucson 14030-0811.24</strain>
    </source>
</reference>
<dbReference type="GO" id="GO:0031418">
    <property type="term" value="F:L-ascorbic acid binding"/>
    <property type="evidence" value="ECO:0007669"/>
    <property type="project" value="UniProtKB-KW"/>
</dbReference>
<dbReference type="AlphaFoldDB" id="A0A0Q9X5M2"/>